<name>A0A3B4C557_PYGNA</name>
<dbReference type="InterPro" id="IPR050111">
    <property type="entry name" value="C-type_lectin/snaclec_domain"/>
</dbReference>
<keyword evidence="4" id="KW-0472">Membrane</keyword>
<dbReference type="GeneTree" id="ENSGT01020000230338"/>
<dbReference type="SMART" id="SM00034">
    <property type="entry name" value="CLECT"/>
    <property type="match status" value="1"/>
</dbReference>
<sequence>MSALTYMNSGVTPHSEHVYQDIIEDSKTNKKPAKVVSEMSRALSSCCNLVAGVVSLAVLCVLLTMYKAARAERDQLQTMYNTVSAQRDQLLRERDERTLATKIQGWTIYGSSMYYISTRKKSWNEGRQDCIERGADLVVINSREEQEFVEKLTVCKEAWIGLTDREKEGTWKWVDGRELTTRHWRKHQPNNNGDQDCAVTSFRNDNCSGWNDLSCLENKYWICEKKAPPAATGAEHNHH</sequence>
<dbReference type="InterPro" id="IPR001304">
    <property type="entry name" value="C-type_lectin-like"/>
</dbReference>
<feature type="domain" description="C-type lectin" evidence="5">
    <location>
        <begin position="109"/>
        <end position="224"/>
    </location>
</feature>
<dbReference type="Proteomes" id="UP001501920">
    <property type="component" value="Chromosome 22"/>
</dbReference>
<proteinExistence type="predicted"/>
<dbReference type="InterPro" id="IPR016187">
    <property type="entry name" value="CTDL_fold"/>
</dbReference>
<keyword evidence="4" id="KW-0812">Transmembrane</keyword>
<keyword evidence="7" id="KW-1185">Reference proteome</keyword>
<evidence type="ECO:0000313" key="6">
    <source>
        <dbReference type="Ensembl" id="ENSPNAP00000005709.2"/>
    </source>
</evidence>
<evidence type="ECO:0000256" key="1">
    <source>
        <dbReference type="ARBA" id="ARBA00022734"/>
    </source>
</evidence>
<evidence type="ECO:0000256" key="2">
    <source>
        <dbReference type="ARBA" id="ARBA00023157"/>
    </source>
</evidence>
<organism evidence="6 7">
    <name type="scientific">Pygocentrus nattereri</name>
    <name type="common">Red-bellied piranha</name>
    <dbReference type="NCBI Taxonomy" id="42514"/>
    <lineage>
        <taxon>Eukaryota</taxon>
        <taxon>Metazoa</taxon>
        <taxon>Chordata</taxon>
        <taxon>Craniata</taxon>
        <taxon>Vertebrata</taxon>
        <taxon>Euteleostomi</taxon>
        <taxon>Actinopterygii</taxon>
        <taxon>Neopterygii</taxon>
        <taxon>Teleostei</taxon>
        <taxon>Ostariophysi</taxon>
        <taxon>Characiformes</taxon>
        <taxon>Characoidei</taxon>
        <taxon>Pygocentrus</taxon>
    </lineage>
</organism>
<keyword evidence="3" id="KW-0175">Coiled coil</keyword>
<reference evidence="6 7" key="1">
    <citation type="submission" date="2020-10" db="EMBL/GenBank/DDBJ databases">
        <title>Pygocentrus nattereri (red-bellied piranha) genome, fPygNat1, primary haplotype.</title>
        <authorList>
            <person name="Myers G."/>
            <person name="Meyer A."/>
            <person name="Karagic N."/>
            <person name="Pippel M."/>
            <person name="Winkler S."/>
            <person name="Tracey A."/>
            <person name="Wood J."/>
            <person name="Formenti G."/>
            <person name="Howe K."/>
            <person name="Fedrigo O."/>
            <person name="Jarvis E.D."/>
        </authorList>
    </citation>
    <scope>NUCLEOTIDE SEQUENCE [LARGE SCALE GENOMIC DNA]</scope>
</reference>
<evidence type="ECO:0000256" key="4">
    <source>
        <dbReference type="SAM" id="Phobius"/>
    </source>
</evidence>
<reference evidence="6" key="2">
    <citation type="submission" date="2025-08" db="UniProtKB">
        <authorList>
            <consortium name="Ensembl"/>
        </authorList>
    </citation>
    <scope>IDENTIFICATION</scope>
</reference>
<keyword evidence="4" id="KW-1133">Transmembrane helix</keyword>
<evidence type="ECO:0000256" key="3">
    <source>
        <dbReference type="SAM" id="Coils"/>
    </source>
</evidence>
<keyword evidence="2" id="KW-1015">Disulfide bond</keyword>
<dbReference type="CDD" id="cd03590">
    <property type="entry name" value="CLECT_DC-SIGN_like"/>
    <property type="match status" value="1"/>
</dbReference>
<keyword evidence="1" id="KW-0430">Lectin</keyword>
<dbReference type="OMA" id="WICERTM"/>
<dbReference type="SUPFAM" id="SSF56436">
    <property type="entry name" value="C-type lectin-like"/>
    <property type="match status" value="1"/>
</dbReference>
<dbReference type="PANTHER" id="PTHR22803">
    <property type="entry name" value="MANNOSE, PHOSPHOLIPASE, LECTIN RECEPTOR RELATED"/>
    <property type="match status" value="1"/>
</dbReference>
<dbReference type="GO" id="GO:0030246">
    <property type="term" value="F:carbohydrate binding"/>
    <property type="evidence" value="ECO:0007669"/>
    <property type="project" value="UniProtKB-KW"/>
</dbReference>
<dbReference type="AlphaFoldDB" id="A0A3B4C557"/>
<dbReference type="InterPro" id="IPR033989">
    <property type="entry name" value="CD209-like_CTLD"/>
</dbReference>
<reference evidence="6" key="3">
    <citation type="submission" date="2025-09" db="UniProtKB">
        <authorList>
            <consortium name="Ensembl"/>
        </authorList>
    </citation>
    <scope>IDENTIFICATION</scope>
</reference>
<dbReference type="PROSITE" id="PS50041">
    <property type="entry name" value="C_TYPE_LECTIN_2"/>
    <property type="match status" value="1"/>
</dbReference>
<feature type="coiled-coil region" evidence="3">
    <location>
        <begin position="66"/>
        <end position="93"/>
    </location>
</feature>
<feature type="transmembrane region" description="Helical" evidence="4">
    <location>
        <begin position="42"/>
        <end position="66"/>
    </location>
</feature>
<evidence type="ECO:0000313" key="7">
    <source>
        <dbReference type="Proteomes" id="UP001501920"/>
    </source>
</evidence>
<protein>
    <recommendedName>
        <fullName evidence="5">C-type lectin domain-containing protein</fullName>
    </recommendedName>
</protein>
<dbReference type="PROSITE" id="PS00615">
    <property type="entry name" value="C_TYPE_LECTIN_1"/>
    <property type="match status" value="1"/>
</dbReference>
<dbReference type="InterPro" id="IPR018378">
    <property type="entry name" value="C-type_lectin_CS"/>
</dbReference>
<dbReference type="InterPro" id="IPR016186">
    <property type="entry name" value="C-type_lectin-like/link_sf"/>
</dbReference>
<evidence type="ECO:0000259" key="5">
    <source>
        <dbReference type="PROSITE" id="PS50041"/>
    </source>
</evidence>
<dbReference type="Ensembl" id="ENSPNAT00000004828.2">
    <property type="protein sequence ID" value="ENSPNAP00000005709.2"/>
    <property type="gene ID" value="ENSPNAG00000011864.2"/>
</dbReference>
<accession>A0A3B4C557</accession>
<dbReference type="Gene3D" id="3.10.100.10">
    <property type="entry name" value="Mannose-Binding Protein A, subunit A"/>
    <property type="match status" value="1"/>
</dbReference>
<dbReference type="Pfam" id="PF00059">
    <property type="entry name" value="Lectin_C"/>
    <property type="match status" value="1"/>
</dbReference>